<organism evidence="1 2">
    <name type="scientific">Pedobacter chitinilyticus</name>
    <dbReference type="NCBI Taxonomy" id="2233776"/>
    <lineage>
        <taxon>Bacteria</taxon>
        <taxon>Pseudomonadati</taxon>
        <taxon>Bacteroidota</taxon>
        <taxon>Sphingobacteriia</taxon>
        <taxon>Sphingobacteriales</taxon>
        <taxon>Sphingobacteriaceae</taxon>
        <taxon>Pedobacter</taxon>
    </lineage>
</organism>
<dbReference type="Proteomes" id="UP000284120">
    <property type="component" value="Unassembled WGS sequence"/>
</dbReference>
<dbReference type="AlphaFoldDB" id="A0A443Z098"/>
<evidence type="ECO:0000313" key="2">
    <source>
        <dbReference type="Proteomes" id="UP000284120"/>
    </source>
</evidence>
<dbReference type="EMBL" id="SAYW01000001">
    <property type="protein sequence ID" value="RWU09952.1"/>
    <property type="molecule type" value="Genomic_DNA"/>
</dbReference>
<dbReference type="OrthoDB" id="336698at2"/>
<proteinExistence type="predicted"/>
<dbReference type="RefSeq" id="WP_113645450.1">
    <property type="nucleotide sequence ID" value="NZ_QMHN01000001.1"/>
</dbReference>
<name>A0A443Z098_9SPHI</name>
<evidence type="ECO:0000313" key="1">
    <source>
        <dbReference type="EMBL" id="RWU09952.1"/>
    </source>
</evidence>
<keyword evidence="2" id="KW-1185">Reference proteome</keyword>
<accession>A0A443Z098</accession>
<comment type="caution">
    <text evidence="1">The sequence shown here is derived from an EMBL/GenBank/DDBJ whole genome shotgun (WGS) entry which is preliminary data.</text>
</comment>
<sequence>MARIKVGDIFEITTPEGKAYLHYIHKDSVTGELVRVLQDLYSERPKDLNEIVTLKERYMVSFPLSAAARKKIVESVGHYSASNFSKPKFMRTEHRVRGEFLGWHLVDTETWHRQLVKTLSPEQKKLSPWGIWNDTFLIENLVNGWSLESWG</sequence>
<gene>
    <name evidence="1" type="ORF">DPV69_00980</name>
</gene>
<protein>
    <submittedName>
        <fullName evidence="1">Uncharacterized protein</fullName>
    </submittedName>
</protein>
<reference evidence="1 2" key="1">
    <citation type="submission" date="2018-06" db="EMBL/GenBank/DDBJ databases">
        <title>Pedobacter endophyticus sp. nov., an endophytic bacterium isolated from a leaf of Triticum aestivum.</title>
        <authorList>
            <person name="Zhang L."/>
        </authorList>
    </citation>
    <scope>NUCLEOTIDE SEQUENCE [LARGE SCALE GENOMIC DNA]</scope>
    <source>
        <strain evidence="1 2">CM134L-2</strain>
    </source>
</reference>